<dbReference type="EMBL" id="LYPA01000047">
    <property type="protein sequence ID" value="OBR66308.1"/>
    <property type="molecule type" value="Genomic_DNA"/>
</dbReference>
<dbReference type="Proteomes" id="UP000092024">
    <property type="component" value="Unassembled WGS sequence"/>
</dbReference>
<dbReference type="AlphaFoldDB" id="A0A1A5YL94"/>
<accession>A0A1A5YL94</accession>
<evidence type="ECO:0000313" key="2">
    <source>
        <dbReference type="Proteomes" id="UP000092024"/>
    </source>
</evidence>
<keyword evidence="2" id="KW-1185">Reference proteome</keyword>
<sequence>MNNQQKGTPANYLFNVDILVEDVHHAKALEQLLKALNTNGFKDYRIASGIQLGQLIEQMLVENNQRSEIPVTLPTPPKKQPELEQELPGFNSLHKFMKSNALIRLIVNKGLGITLNIPCRVINIDENEQLITIYHVDEKQVYTFRMTEIEDILD</sequence>
<dbReference type="RefSeq" id="WP_068681917.1">
    <property type="nucleotide sequence ID" value="NZ_LYPA01000047.1"/>
</dbReference>
<reference evidence="1 2" key="1">
    <citation type="submission" date="2016-05" db="EMBL/GenBank/DDBJ databases">
        <title>Paenibacillus oryzae. sp. nov., isolated from the rice root.</title>
        <authorList>
            <person name="Zhang J."/>
            <person name="Zhang X."/>
        </authorList>
    </citation>
    <scope>NUCLEOTIDE SEQUENCE [LARGE SCALE GENOMIC DNA]</scope>
    <source>
        <strain evidence="1 2">1DrF-4</strain>
    </source>
</reference>
<organism evidence="1 2">
    <name type="scientific">Paenibacillus oryzae</name>
    <dbReference type="NCBI Taxonomy" id="1844972"/>
    <lineage>
        <taxon>Bacteria</taxon>
        <taxon>Bacillati</taxon>
        <taxon>Bacillota</taxon>
        <taxon>Bacilli</taxon>
        <taxon>Bacillales</taxon>
        <taxon>Paenibacillaceae</taxon>
        <taxon>Paenibacillus</taxon>
    </lineage>
</organism>
<proteinExistence type="predicted"/>
<evidence type="ECO:0000313" key="1">
    <source>
        <dbReference type="EMBL" id="OBR66308.1"/>
    </source>
</evidence>
<gene>
    <name evidence="1" type="ORF">A7K91_24065</name>
</gene>
<protein>
    <submittedName>
        <fullName evidence="1">Uncharacterized protein</fullName>
    </submittedName>
</protein>
<name>A0A1A5YL94_9BACL</name>
<comment type="caution">
    <text evidence="1">The sequence shown here is derived from an EMBL/GenBank/DDBJ whole genome shotgun (WGS) entry which is preliminary data.</text>
</comment>
<dbReference type="OrthoDB" id="2655795at2"/>